<feature type="compositionally biased region" description="Basic and acidic residues" evidence="2">
    <location>
        <begin position="167"/>
        <end position="177"/>
    </location>
</feature>
<evidence type="ECO:0000256" key="1">
    <source>
        <dbReference type="SAM" id="Coils"/>
    </source>
</evidence>
<dbReference type="HOGENOM" id="CLU_1272316_0_0_1"/>
<dbReference type="AlphaFoldDB" id="A0A0D2DIC9"/>
<dbReference type="RefSeq" id="XP_016262421.1">
    <property type="nucleotide sequence ID" value="XM_016406817.1"/>
</dbReference>
<dbReference type="EMBL" id="KN847336">
    <property type="protein sequence ID" value="KIW42205.1"/>
    <property type="molecule type" value="Genomic_DNA"/>
</dbReference>
<keyword evidence="1" id="KW-0175">Coiled coil</keyword>
<keyword evidence="4" id="KW-1185">Reference proteome</keyword>
<sequence length="217" mass="24792">MSHEPIQPEHFDLTLQSLRLARGNYLPSSLLKQDGSLEKAESNDRKKRAKAAALRAEEGKIQADAWGDRAVAAELRANEAEEKLRTETRRVGEFQEILRAHVRNSQTRQRALEDDLGRCRAALDILQSRSQFRPRVLRQGPRMQLYRDQTAQLEEEIQDMADQVDSANRRPDSEDPTRQPFADQVFPNRNLDTCFSCKTIRQPSMNLGPRPGQGACR</sequence>
<name>A0A0D2DIC9_9EURO</name>
<dbReference type="GeneID" id="27357844"/>
<proteinExistence type="predicted"/>
<dbReference type="Proteomes" id="UP000053342">
    <property type="component" value="Unassembled WGS sequence"/>
</dbReference>
<accession>A0A0D2DIC9</accession>
<feature type="region of interest" description="Disordered" evidence="2">
    <location>
        <begin position="165"/>
        <end position="184"/>
    </location>
</feature>
<gene>
    <name evidence="3" type="ORF">PV06_05770</name>
</gene>
<protein>
    <submittedName>
        <fullName evidence="3">Uncharacterized protein</fullName>
    </submittedName>
</protein>
<evidence type="ECO:0000256" key="2">
    <source>
        <dbReference type="SAM" id="MobiDB-lite"/>
    </source>
</evidence>
<evidence type="ECO:0000313" key="4">
    <source>
        <dbReference type="Proteomes" id="UP000053342"/>
    </source>
</evidence>
<evidence type="ECO:0000313" key="3">
    <source>
        <dbReference type="EMBL" id="KIW42205.1"/>
    </source>
</evidence>
<organism evidence="3 4">
    <name type="scientific">Exophiala oligosperma</name>
    <dbReference type="NCBI Taxonomy" id="215243"/>
    <lineage>
        <taxon>Eukaryota</taxon>
        <taxon>Fungi</taxon>
        <taxon>Dikarya</taxon>
        <taxon>Ascomycota</taxon>
        <taxon>Pezizomycotina</taxon>
        <taxon>Eurotiomycetes</taxon>
        <taxon>Chaetothyriomycetidae</taxon>
        <taxon>Chaetothyriales</taxon>
        <taxon>Herpotrichiellaceae</taxon>
        <taxon>Exophiala</taxon>
    </lineage>
</organism>
<reference evidence="3 4" key="1">
    <citation type="submission" date="2015-01" db="EMBL/GenBank/DDBJ databases">
        <title>The Genome Sequence of Exophiala oligosperma CBS72588.</title>
        <authorList>
            <consortium name="The Broad Institute Genomics Platform"/>
            <person name="Cuomo C."/>
            <person name="de Hoog S."/>
            <person name="Gorbushina A."/>
            <person name="Stielow B."/>
            <person name="Teixiera M."/>
            <person name="Abouelleil A."/>
            <person name="Chapman S.B."/>
            <person name="Priest M."/>
            <person name="Young S.K."/>
            <person name="Wortman J."/>
            <person name="Nusbaum C."/>
            <person name="Birren B."/>
        </authorList>
    </citation>
    <scope>NUCLEOTIDE SEQUENCE [LARGE SCALE GENOMIC DNA]</scope>
    <source>
        <strain evidence="3 4">CBS 72588</strain>
    </source>
</reference>
<feature type="coiled-coil region" evidence="1">
    <location>
        <begin position="37"/>
        <end position="97"/>
    </location>
</feature>
<dbReference type="VEuPathDB" id="FungiDB:PV06_05770"/>